<feature type="active site" evidence="2">
    <location>
        <position position="249"/>
    </location>
</feature>
<evidence type="ECO:0000313" key="5">
    <source>
        <dbReference type="EMBL" id="MFC3142576.1"/>
    </source>
</evidence>
<dbReference type="Pfam" id="PF00171">
    <property type="entry name" value="Aldedh"/>
    <property type="match status" value="1"/>
</dbReference>
<evidence type="ECO:0000256" key="2">
    <source>
        <dbReference type="PROSITE-ProRule" id="PRU10007"/>
    </source>
</evidence>
<dbReference type="PROSITE" id="PS00070">
    <property type="entry name" value="ALDEHYDE_DEHYDR_CYS"/>
    <property type="match status" value="1"/>
</dbReference>
<dbReference type="InterPro" id="IPR016161">
    <property type="entry name" value="Ald_DH/histidinol_DH"/>
</dbReference>
<dbReference type="Gene3D" id="3.40.309.10">
    <property type="entry name" value="Aldehyde Dehydrogenase, Chain A, domain 2"/>
    <property type="match status" value="1"/>
</dbReference>
<dbReference type="SUPFAM" id="SSF53720">
    <property type="entry name" value="ALDH-like"/>
    <property type="match status" value="1"/>
</dbReference>
<dbReference type="InterPro" id="IPR029510">
    <property type="entry name" value="Ald_DH_CS_GLU"/>
</dbReference>
<proteinExistence type="inferred from homology"/>
<dbReference type="Gene3D" id="3.40.605.10">
    <property type="entry name" value="Aldehyde Dehydrogenase, Chain A, domain 1"/>
    <property type="match status" value="1"/>
</dbReference>
<name>A0ABV7GQ19_9RHOB</name>
<gene>
    <name evidence="5" type="ORF">ACFOGP_07640</name>
</gene>
<sequence length="480" mass="50363">MTDIGLNHIAGQWVEGGGGTIAVTDPATGEVVAQQALADAADVDRAVAAARACHGSGVLTDMRPLDRGRLVQRMADVFRANADEIATLLTREQGKPLWEARGEVENAAKYFEYFGNQASTVEGKSIPLGAGYLDFTLMEPYGVSAQIIPWNFPLEIAARSIACGIATGNACVVKSSEMTPLSSSWFAKAGEAVGLPVGALNVLSGYGHEAGAALAGHDDVDMIVFTGSVATGRTIATAAAQSIIPCVLELGGKSAAVVHPDADLDAFLASVRKGIFTNAGQVCSAMSRVIVHEDVHDDVADRIVALARSISVGPGLERTAFGPNMGPMVSEVQRDRAVRMVAEAEAAGATVASGGRPLNRPGAFMEPTVLTGVTPDMEIAREEVFGPVVSVMRWRDEDEAIRIANGTGYGLVAGVFTRDLDRAARAAGRLRAGQVFVNEWFAGGVETPFGGYGKSGYGREKGREALWNYVQTKNVAIRVS</sequence>
<keyword evidence="6" id="KW-1185">Reference proteome</keyword>
<dbReference type="RefSeq" id="WP_275633369.1">
    <property type="nucleotide sequence ID" value="NZ_JARGYD010000005.1"/>
</dbReference>
<dbReference type="Proteomes" id="UP001595632">
    <property type="component" value="Unassembled WGS sequence"/>
</dbReference>
<reference evidence="6" key="1">
    <citation type="journal article" date="2019" name="Int. J. Syst. Evol. Microbiol.">
        <title>The Global Catalogue of Microorganisms (GCM) 10K type strain sequencing project: providing services to taxonomists for standard genome sequencing and annotation.</title>
        <authorList>
            <consortium name="The Broad Institute Genomics Platform"/>
            <consortium name="The Broad Institute Genome Sequencing Center for Infectious Disease"/>
            <person name="Wu L."/>
            <person name="Ma J."/>
        </authorList>
    </citation>
    <scope>NUCLEOTIDE SEQUENCE [LARGE SCALE GENOMIC DNA]</scope>
    <source>
        <strain evidence="6">KCTC 52366</strain>
    </source>
</reference>
<dbReference type="PANTHER" id="PTHR11699">
    <property type="entry name" value="ALDEHYDE DEHYDROGENASE-RELATED"/>
    <property type="match status" value="1"/>
</dbReference>
<comment type="caution">
    <text evidence="5">The sequence shown here is derived from an EMBL/GenBank/DDBJ whole genome shotgun (WGS) entry which is preliminary data.</text>
</comment>
<dbReference type="PROSITE" id="PS00687">
    <property type="entry name" value="ALDEHYDE_DEHYDR_GLU"/>
    <property type="match status" value="1"/>
</dbReference>
<evidence type="ECO:0000256" key="1">
    <source>
        <dbReference type="ARBA" id="ARBA00023002"/>
    </source>
</evidence>
<protein>
    <submittedName>
        <fullName evidence="5">Aldehyde dehydrogenase family protein</fullName>
    </submittedName>
</protein>
<comment type="similarity">
    <text evidence="3">Belongs to the aldehyde dehydrogenase family.</text>
</comment>
<dbReference type="EMBL" id="JBHRTB010000010">
    <property type="protein sequence ID" value="MFC3142576.1"/>
    <property type="molecule type" value="Genomic_DNA"/>
</dbReference>
<evidence type="ECO:0000259" key="4">
    <source>
        <dbReference type="Pfam" id="PF00171"/>
    </source>
</evidence>
<dbReference type="InterPro" id="IPR015590">
    <property type="entry name" value="Aldehyde_DH_dom"/>
</dbReference>
<organism evidence="5 6">
    <name type="scientific">Psychromarinibacter halotolerans</name>
    <dbReference type="NCBI Taxonomy" id="1775175"/>
    <lineage>
        <taxon>Bacteria</taxon>
        <taxon>Pseudomonadati</taxon>
        <taxon>Pseudomonadota</taxon>
        <taxon>Alphaproteobacteria</taxon>
        <taxon>Rhodobacterales</taxon>
        <taxon>Paracoccaceae</taxon>
        <taxon>Psychromarinibacter</taxon>
    </lineage>
</organism>
<dbReference type="InterPro" id="IPR016162">
    <property type="entry name" value="Ald_DH_N"/>
</dbReference>
<keyword evidence="1 3" id="KW-0560">Oxidoreductase</keyword>
<dbReference type="InterPro" id="IPR016163">
    <property type="entry name" value="Ald_DH_C"/>
</dbReference>
<evidence type="ECO:0000256" key="3">
    <source>
        <dbReference type="RuleBase" id="RU003345"/>
    </source>
</evidence>
<accession>A0ABV7GQ19</accession>
<dbReference type="InterPro" id="IPR016160">
    <property type="entry name" value="Ald_DH_CS_CYS"/>
</dbReference>
<feature type="domain" description="Aldehyde dehydrogenase" evidence="4">
    <location>
        <begin position="13"/>
        <end position="475"/>
    </location>
</feature>
<evidence type="ECO:0000313" key="6">
    <source>
        <dbReference type="Proteomes" id="UP001595632"/>
    </source>
</evidence>